<proteinExistence type="predicted"/>
<keyword evidence="3" id="KW-1185">Reference proteome</keyword>
<keyword evidence="1" id="KW-0472">Membrane</keyword>
<dbReference type="Proteomes" id="UP000014500">
    <property type="component" value="Unassembled WGS sequence"/>
</dbReference>
<dbReference type="EnsemblMetazoa" id="SMAR009855-RA">
    <property type="protein sequence ID" value="SMAR009855-PA"/>
    <property type="gene ID" value="SMAR009855"/>
</dbReference>
<protein>
    <submittedName>
        <fullName evidence="2">Uncharacterized protein</fullName>
    </submittedName>
</protein>
<organism evidence="2 3">
    <name type="scientific">Strigamia maritima</name>
    <name type="common">European centipede</name>
    <name type="synonym">Geophilus maritimus</name>
    <dbReference type="NCBI Taxonomy" id="126957"/>
    <lineage>
        <taxon>Eukaryota</taxon>
        <taxon>Metazoa</taxon>
        <taxon>Ecdysozoa</taxon>
        <taxon>Arthropoda</taxon>
        <taxon>Myriapoda</taxon>
        <taxon>Chilopoda</taxon>
        <taxon>Pleurostigmophora</taxon>
        <taxon>Geophilomorpha</taxon>
        <taxon>Linotaeniidae</taxon>
        <taxon>Strigamia</taxon>
    </lineage>
</organism>
<name>T1J834_STRMM</name>
<evidence type="ECO:0000313" key="3">
    <source>
        <dbReference type="Proteomes" id="UP000014500"/>
    </source>
</evidence>
<keyword evidence="1" id="KW-0812">Transmembrane</keyword>
<dbReference type="EMBL" id="JH431948">
    <property type="status" value="NOT_ANNOTATED_CDS"/>
    <property type="molecule type" value="Genomic_DNA"/>
</dbReference>
<evidence type="ECO:0000313" key="2">
    <source>
        <dbReference type="EnsemblMetazoa" id="SMAR009855-PA"/>
    </source>
</evidence>
<feature type="transmembrane region" description="Helical" evidence="1">
    <location>
        <begin position="12"/>
        <end position="30"/>
    </location>
</feature>
<dbReference type="AlphaFoldDB" id="T1J834"/>
<reference evidence="3" key="1">
    <citation type="submission" date="2011-05" db="EMBL/GenBank/DDBJ databases">
        <authorList>
            <person name="Richards S.R."/>
            <person name="Qu J."/>
            <person name="Jiang H."/>
            <person name="Jhangiani S.N."/>
            <person name="Agravi P."/>
            <person name="Goodspeed R."/>
            <person name="Gross S."/>
            <person name="Mandapat C."/>
            <person name="Jackson L."/>
            <person name="Mathew T."/>
            <person name="Pu L."/>
            <person name="Thornton R."/>
            <person name="Saada N."/>
            <person name="Wilczek-Boney K.B."/>
            <person name="Lee S."/>
            <person name="Kovar C."/>
            <person name="Wu Y."/>
            <person name="Scherer S.E."/>
            <person name="Worley K.C."/>
            <person name="Muzny D.M."/>
            <person name="Gibbs R."/>
        </authorList>
    </citation>
    <scope>NUCLEOTIDE SEQUENCE</scope>
    <source>
        <strain evidence="3">Brora</strain>
    </source>
</reference>
<keyword evidence="1" id="KW-1133">Transmembrane helix</keyword>
<sequence>MSIDDFVELPFLTYQIVNIMTCLNVILIGVNQNQNQNLQRDWFEQNFD</sequence>
<accession>T1J834</accession>
<dbReference type="HOGENOM" id="CLU_3160549_0_0_1"/>
<evidence type="ECO:0000256" key="1">
    <source>
        <dbReference type="SAM" id="Phobius"/>
    </source>
</evidence>
<reference evidence="2" key="2">
    <citation type="submission" date="2015-02" db="UniProtKB">
        <authorList>
            <consortium name="EnsemblMetazoa"/>
        </authorList>
    </citation>
    <scope>IDENTIFICATION</scope>
</reference>